<feature type="region of interest" description="Disordered" evidence="2">
    <location>
        <begin position="405"/>
        <end position="449"/>
    </location>
</feature>
<feature type="compositionally biased region" description="Polar residues" evidence="2">
    <location>
        <begin position="922"/>
        <end position="941"/>
    </location>
</feature>
<dbReference type="PANTHER" id="PTHR22774:SF11">
    <property type="entry name" value="CHOREIN N-TERMINAL DOMAIN-CONTAINING PROTEIN"/>
    <property type="match status" value="1"/>
</dbReference>
<dbReference type="InterPro" id="IPR026728">
    <property type="entry name" value="BLTP3A/B"/>
</dbReference>
<dbReference type="FunCoup" id="A0A7R8UDP4">
    <property type="interactions" value="47"/>
</dbReference>
<feature type="compositionally biased region" description="Polar residues" evidence="2">
    <location>
        <begin position="950"/>
        <end position="994"/>
    </location>
</feature>
<reference evidence="3 4" key="1">
    <citation type="submission" date="2020-11" db="EMBL/GenBank/DDBJ databases">
        <authorList>
            <person name="Wallbank WR R."/>
            <person name="Pardo Diaz C."/>
            <person name="Kozak K."/>
            <person name="Martin S."/>
            <person name="Jiggins C."/>
            <person name="Moest M."/>
            <person name="Warren A I."/>
            <person name="Generalovic N T."/>
            <person name="Byers J.R.P. K."/>
            <person name="Montejo-Kovacevich G."/>
            <person name="Yen C E."/>
        </authorList>
    </citation>
    <scope>NUCLEOTIDE SEQUENCE [LARGE SCALE GENOMIC DNA]</scope>
</reference>
<feature type="region of interest" description="Disordered" evidence="2">
    <location>
        <begin position="1290"/>
        <end position="1315"/>
    </location>
</feature>
<dbReference type="Pfam" id="PF24917">
    <property type="entry name" value="BLTP3A_B"/>
    <property type="match status" value="2"/>
</dbReference>
<keyword evidence="4" id="KW-1185">Reference proteome</keyword>
<feature type="coiled-coil region" evidence="1">
    <location>
        <begin position="1320"/>
        <end position="1393"/>
    </location>
</feature>
<organism evidence="3 4">
    <name type="scientific">Hermetia illucens</name>
    <name type="common">Black soldier fly</name>
    <dbReference type="NCBI Taxonomy" id="343691"/>
    <lineage>
        <taxon>Eukaryota</taxon>
        <taxon>Metazoa</taxon>
        <taxon>Ecdysozoa</taxon>
        <taxon>Arthropoda</taxon>
        <taxon>Hexapoda</taxon>
        <taxon>Insecta</taxon>
        <taxon>Pterygota</taxon>
        <taxon>Neoptera</taxon>
        <taxon>Endopterygota</taxon>
        <taxon>Diptera</taxon>
        <taxon>Brachycera</taxon>
        <taxon>Stratiomyomorpha</taxon>
        <taxon>Stratiomyidae</taxon>
        <taxon>Hermetiinae</taxon>
        <taxon>Hermetia</taxon>
    </lineage>
</organism>
<evidence type="ECO:0000256" key="2">
    <source>
        <dbReference type="SAM" id="MobiDB-lite"/>
    </source>
</evidence>
<evidence type="ECO:0000256" key="1">
    <source>
        <dbReference type="SAM" id="Coils"/>
    </source>
</evidence>
<dbReference type="OrthoDB" id="43807at2759"/>
<keyword evidence="1" id="KW-0175">Coiled coil</keyword>
<feature type="region of interest" description="Disordered" evidence="2">
    <location>
        <begin position="922"/>
        <end position="994"/>
    </location>
</feature>
<protein>
    <recommendedName>
        <fullName evidence="5">UHRF1-binding protein 1-like</fullName>
    </recommendedName>
</protein>
<dbReference type="EMBL" id="LR899009">
    <property type="protein sequence ID" value="CAD7078822.1"/>
    <property type="molecule type" value="Genomic_DNA"/>
</dbReference>
<name>A0A7R8UDP4_HERIL</name>
<evidence type="ECO:0000313" key="3">
    <source>
        <dbReference type="EMBL" id="CAD7078822.1"/>
    </source>
</evidence>
<dbReference type="PANTHER" id="PTHR22774">
    <property type="entry name" value="CHOREIN N-TERMINAL DOMAIN-CONTAINING PROTEIN"/>
    <property type="match status" value="1"/>
</dbReference>
<proteinExistence type="predicted"/>
<evidence type="ECO:0008006" key="5">
    <source>
        <dbReference type="Google" id="ProtNLM"/>
    </source>
</evidence>
<gene>
    <name evidence="3" type="ORF">HERILL_LOCUS2071</name>
</gene>
<feature type="compositionally biased region" description="Polar residues" evidence="2">
    <location>
        <begin position="1298"/>
        <end position="1310"/>
    </location>
</feature>
<evidence type="ECO:0000313" key="4">
    <source>
        <dbReference type="Proteomes" id="UP000594454"/>
    </source>
</evidence>
<dbReference type="InParanoid" id="A0A7R8UDP4"/>
<feature type="region of interest" description="Disordered" evidence="2">
    <location>
        <begin position="877"/>
        <end position="908"/>
    </location>
</feature>
<accession>A0A7R8UDP4</accession>
<dbReference type="Proteomes" id="UP000594454">
    <property type="component" value="Chromosome 1"/>
</dbReference>
<sequence>MVSIIKNQLLKHLSRYTKNLSPDKINLSTFRGEGDLSNLQLDENVLTELLELPSWLRLTSAWCNHVSFRISWTKLKSVPITLLLDEVNITVETCERARVETPGVAGLQGLSVPQGKYSFIHKVIDGITVVVNTVNVKFKSPAFTASIQMSRIRVESKTPKWMNGDLRMTRLKDAQRGLILIFKELSWQTVRIEASSTQDTSLTPLRLLTNQARCRITIRKKLSDCSVLASRLVLILDDLLWVLTDSQLKAALHFVDSLYDLIKTSTHVSQKTKAQKKLETLPEYQAQIAQQHRQSHQTAVSSSQKMFNTFDVHETSYHFFSQRIDLHLCDDEGEGRSCYPELADGGALQISVQGFQVDYYPYHLAKSDRTHWAKYKEATVPPALWLEQSLNVFREAVLNLCQPNRPSSHAPLERTTPLSPQQPLSPSQLLQSQASQSGASTPSNGVSSSASNANKNVLANLAKLMSACAVLRIEDFTLYRVTTSGKKQMPKEFIAGDKDRYSFPPEMPIIHAEFTYFYYPGDFIFPLPPSKVFVYANPVQINFDLSSVIWFNSFALNLHESLLRTSVVTKTNSAVPSKSSSLASSSSVSEEPSLLYMDVKVEAIMPRIIIESSVDVSNQRDRPRTMQIQISRFTTTNIREMGSSRADLAQALQSLQEGSLVFGSGFPSACGDMCIVTDRILSHVAASDVTPMSQDDLTISSFSRYAMWAEPRDVWCMKLDPVWIEFLGAKSLGQGKTIPFVDAVPITLWIHGKPETVRNQSTNPFADLGDVPNATLAGVVRPEYSPQISLDYHHKTVAKEDENVADLHAIAHVSNLVSVQIDHYQFLFLLRLAEEMTELTTFLSLDSQRILQKQDVNKSIIFGCVIPQVEVTLVMPSQTPGKESSGGDAESVLPDSASLGDDLHMNSANTTWQTPLSLDQVKQGNNYGSVESPSPITNEPPSSLEVAHVSNPNTHGYNVQIQNSPVQNQKPEPQGVSSTSKGTRNRNSLTDTNFSKELNSGLLSMKKGFSNFMTSIDSALKQGGPDDASDTFSVYSDVSSDSESFTIIMGEDKPADCMDVMFRLNPFTNDVNLKVSPVEVASEVCEEPNIKTNMSSPSEPSEGSSWRRRDLVSMATFRLTTVEVIKENKGYSSSIRLQVSALSCDECGAIPWDELQMKFGARCRAWNIAAYNPEASPCIQMRLEEVLTPPDNIGPVKDKNIFKSWFSNHADIRVKDLSMDLSMSTVIGLGDLVEDEIITKPLPLNILLDNVKINLIEDRPPVNITSPGPVPINLAIGKMKLIRDESGIIHIQPEKSPSENSTADKTPNSLQKEKERDRELLSLQLVMQQLKLDNENYKKQLTSARESLECNRLKARQENELLRANLKAAQDERNMLLETVKSLQQQINAAEIIKKSDGNR</sequence>
<feature type="compositionally biased region" description="Low complexity" evidence="2">
    <location>
        <begin position="417"/>
        <end position="449"/>
    </location>
</feature>